<dbReference type="InterPro" id="IPR021868">
    <property type="entry name" value="Alpha_2_Macroglob_MG3"/>
</dbReference>
<dbReference type="InterPro" id="IPR001599">
    <property type="entry name" value="Macroglobln_a2"/>
</dbReference>
<dbReference type="InterPro" id="IPR017868">
    <property type="entry name" value="Filamin/ABP280_repeat-like"/>
</dbReference>
<dbReference type="Pfam" id="PF17962">
    <property type="entry name" value="bMG6"/>
    <property type="match status" value="1"/>
</dbReference>
<evidence type="ECO:0000259" key="3">
    <source>
        <dbReference type="SMART" id="SM01359"/>
    </source>
</evidence>
<dbReference type="PANTHER" id="PTHR40094:SF1">
    <property type="entry name" value="UBIQUITIN DOMAIN-CONTAINING PROTEIN"/>
    <property type="match status" value="1"/>
</dbReference>
<dbReference type="InterPro" id="IPR002890">
    <property type="entry name" value="MG2"/>
</dbReference>
<evidence type="ECO:0000259" key="4">
    <source>
        <dbReference type="SMART" id="SM01360"/>
    </source>
</evidence>
<organism evidence="5">
    <name type="scientific">Marivirga arenosa</name>
    <dbReference type="NCBI Taxonomy" id="3059076"/>
    <lineage>
        <taxon>Bacteria</taxon>
        <taxon>Pseudomonadati</taxon>
        <taxon>Bacteroidota</taxon>
        <taxon>Cytophagia</taxon>
        <taxon>Cytophagales</taxon>
        <taxon>Marivirgaceae</taxon>
        <taxon>Marivirga</taxon>
    </lineage>
</organism>
<dbReference type="InterPro" id="IPR041203">
    <property type="entry name" value="Bact_A2M_MG5"/>
</dbReference>
<evidence type="ECO:0000256" key="1">
    <source>
        <dbReference type="ARBA" id="ARBA00010556"/>
    </source>
</evidence>
<evidence type="ECO:0000313" key="5">
    <source>
        <dbReference type="EMBL" id="WNB17698.1"/>
    </source>
</evidence>
<dbReference type="Pfam" id="PF07703">
    <property type="entry name" value="A2M_BRD"/>
    <property type="match status" value="1"/>
</dbReference>
<dbReference type="PANTHER" id="PTHR40094">
    <property type="entry name" value="ALPHA-2-MACROGLOBULIN HOMOLOG"/>
    <property type="match status" value="1"/>
</dbReference>
<gene>
    <name evidence="5" type="ORF">QYS47_34720</name>
</gene>
<evidence type="ECO:0000256" key="2">
    <source>
        <dbReference type="ARBA" id="ARBA00022729"/>
    </source>
</evidence>
<dbReference type="Pfam" id="PF11974">
    <property type="entry name" value="bMG3"/>
    <property type="match status" value="1"/>
</dbReference>
<dbReference type="Pfam" id="PF00207">
    <property type="entry name" value="A2M"/>
    <property type="match status" value="1"/>
</dbReference>
<dbReference type="Gene3D" id="2.60.40.1930">
    <property type="match status" value="1"/>
</dbReference>
<dbReference type="Pfam" id="PF17972">
    <property type="entry name" value="bMG5"/>
    <property type="match status" value="1"/>
</dbReference>
<comment type="similarity">
    <text evidence="1">Belongs to the protease inhibitor I39 (alpha-2-macroglobulin) family. Bacterial alpha-2-macroglobulin subfamily.</text>
</comment>
<keyword evidence="2" id="KW-0732">Signal</keyword>
<dbReference type="InterPro" id="IPR041246">
    <property type="entry name" value="Bact_MG10"/>
</dbReference>
<dbReference type="InterPro" id="IPR011625">
    <property type="entry name" value="A2M_N_BRD"/>
</dbReference>
<dbReference type="Gene3D" id="1.50.10.20">
    <property type="match status" value="1"/>
</dbReference>
<feature type="domain" description="Alpha-2-macroglobulin bait region" evidence="3">
    <location>
        <begin position="939"/>
        <end position="1084"/>
    </location>
</feature>
<dbReference type="InterPro" id="IPR051802">
    <property type="entry name" value="YfhM-like"/>
</dbReference>
<dbReference type="RefSeq" id="WP_322347197.1">
    <property type="nucleotide sequence ID" value="NZ_CP129968.2"/>
</dbReference>
<dbReference type="SUPFAM" id="SSF48239">
    <property type="entry name" value="Terpenoid cyclases/Protein prenyltransferases"/>
    <property type="match status" value="1"/>
</dbReference>
<dbReference type="EMBL" id="CP129968">
    <property type="protein sequence ID" value="WNB17698.1"/>
    <property type="molecule type" value="Genomic_DNA"/>
</dbReference>
<dbReference type="InterPro" id="IPR008930">
    <property type="entry name" value="Terpenoid_cyclase/PrenylTrfase"/>
</dbReference>
<proteinExistence type="inferred from homology"/>
<protein>
    <submittedName>
        <fullName evidence="5">MG2 domain-containing protein</fullName>
    </submittedName>
</protein>
<reference evidence="5" key="1">
    <citation type="submission" date="2023-08" db="EMBL/GenBank/DDBJ databases">
        <title>Comparative genomics and taxonomic characterization of three novel marine species of genus Marivirga.</title>
        <authorList>
            <person name="Muhammad N."/>
            <person name="Kim S.-G."/>
        </authorList>
    </citation>
    <scope>NUCLEOTIDE SEQUENCE</scope>
    <source>
        <strain evidence="5">BKB1-2</strain>
    </source>
</reference>
<dbReference type="InterPro" id="IPR011626">
    <property type="entry name" value="Alpha-macroglobulin_TED"/>
</dbReference>
<dbReference type="PROSITE" id="PS50194">
    <property type="entry name" value="FILAMIN_REPEAT"/>
    <property type="match status" value="1"/>
</dbReference>
<sequence>MKSSLPFKQIAFSLLCLILLVSCGKNSEKKSQEAKLEFSEEIAKEVSFVTNGDVHFDDEIQVIFNNPVIEENEVDSSPTDIFNFDPSIDGKAVWVSTSVLKFIPEAALPMREEIEGQLDLQKLSPSFKEKGLEDIIFHLSVIGREISSFTGNVELVERNNPKKVIYSGGLSFTEKTTLEAVEKATEIEGGDVIINWSKLDDKNFKFTSSPIDRTDEDQEFSFNIDKKSLDISNGYTEVFNIAPITQMKMTKLSADESGKKPRLRLTFSDDLDVDQDISGLVSISPNVKISPKKLGKAVILDGEFKFGESYAVTIEKGIRSKWGTKTESKKTEEISLSNIQPQIEFGSNGIILPSSNQSKIQFYTSNLKRVHLEVKKLYTNKVGQFLTAEQLKSEKTRNEAFNNDYSSTVGVIVKNQTIELKDKKNEWVLNEFDLSDLFSTYQHGIFLVRVNFTPSDVSIPIEGDELSHIQEKGQIYKPLFISDLGITVKSTSNGLDIFATDLVTAEPVSGVDIKLLDYNGNVDYTFTTGDNGHVHTSKSYFYYLLAEKSNQITALKKNEMQWSTSGFDVGGTYSNRGRTKAFIYTERGVYRPGDSIHVSAIVRNSNNTFPQNNKATITVRDPEYKIVHEATQPRSNDGLFVFAFNTEDNAPTGNYSIRINAGGSSFSENLKIETVVAEKLKVMVKPEKRTFSWTDKTLDFDIESRYLFGTPASKLKTEVSVEILPWKISFPKYKDFNFSRADAEFRALSQNVLKSQLDADGLLSSSWVIPELGTIPSALKAKIIAKVFETGGQPNENYNVVDLHRYPNYVGLKDPSGYHYYKTSEEVRFPVVLLDEKGNKMSGKTLHYKVYRNDSRWWYQYNNRRNYQLKYKEDSQTYLETEGKITTSDKIDYISFSPQESGEYLIEVSDGGNGHVSSSFFSAYRYGSVPGGDLNEGNLALKSDEEKYAPSETAKIKLPNPKSGRVLVTLEQGDDMLDWFWVDPSKENSDELIVDIPIRKNMVPNVYATVSVIQRHEQTQNDRPIRMFGIIPIMVEDPDTKIGYNINMAQNLVPNEDFEVNINTTNGKKSQFTIAVVDEGLLSLTQFRTPNPWISFYKKIGLQVNTYDVFSHIISANKNDVFQTFSIGGGMEMDYRESQTDLNDDTKRFKPVSMFKGPFMTDANGKAKVKFHMPNYNGAVRVMVVGTQNGSYGHAEKTVPVKSEIIMQPTIPRILKPGDEFTLPVALFKVNQNVKTAKFELKIDGPLEILGEASKTVDFSNQDDTQIKFKVRVKEAVGKAKIRIEGVSGNIKVENETDIAITPSASRVYDKKTVDVNVGKSIDMKVPKIGIDGTNYATLDINIFPNMDFEHRLKWLIRYPYGCIEQTVSSVFPQLYLKKMGYFGKEELSEIDENINEGINRLQQFALGSGSFSYWPGSNKPSEWGTNYATHYLIEAKNLGYSVPDFIYDNAIDGLSRQSSRRRGELSTRVNRVFILSLAKKRPISEMNLLMENELSKMNNAERWMLAAAYHLSGVDNVKDNIIVAAGTETEEYDAFSYNFGSKYRDDAIILYCATILEDMETAELMAKQVAKGLSSKEYLSTQSSGYMLLALGHYFDKAGIDLSDGKVIKGDVKLADGSTVEFNENGRFRIPIKNNFSQNISISLSDDSNVDKVYAALSWNGVPLKDEAASEEKNLSLEVDYYDDEGRMINPESTKQGQSFYARFRVKNTSPASRASEIALVQILPSGWQIDNTRLKESVAPEWMNQWNINKEDYVDIRDDRAMWFFDLEGNTEYDFVMKLNAVSVGEYQLPATLVEAMYNPDYKARNTSKKVYVESMD</sequence>
<dbReference type="GO" id="GO:0004866">
    <property type="term" value="F:endopeptidase inhibitor activity"/>
    <property type="evidence" value="ECO:0007669"/>
    <property type="project" value="InterPro"/>
</dbReference>
<dbReference type="CDD" id="cd02891">
    <property type="entry name" value="A2M_like"/>
    <property type="match status" value="1"/>
</dbReference>
<dbReference type="SMART" id="SM01359">
    <property type="entry name" value="A2M_N_2"/>
    <property type="match status" value="1"/>
</dbReference>
<dbReference type="SMART" id="SM01360">
    <property type="entry name" value="A2M"/>
    <property type="match status" value="1"/>
</dbReference>
<dbReference type="Pfam" id="PF17973">
    <property type="entry name" value="bMG10"/>
    <property type="match status" value="1"/>
</dbReference>
<dbReference type="InterPro" id="IPR047565">
    <property type="entry name" value="Alpha-macroglob_thiol-ester_cl"/>
</dbReference>
<dbReference type="GO" id="GO:0005615">
    <property type="term" value="C:extracellular space"/>
    <property type="evidence" value="ECO:0007669"/>
    <property type="project" value="InterPro"/>
</dbReference>
<dbReference type="Pfam" id="PF07678">
    <property type="entry name" value="TED_complement"/>
    <property type="match status" value="1"/>
</dbReference>
<dbReference type="SMART" id="SM01419">
    <property type="entry name" value="Thiol-ester_cl"/>
    <property type="match status" value="1"/>
</dbReference>
<name>A0AA51ZVW1_9BACT</name>
<dbReference type="Gene3D" id="2.60.40.3710">
    <property type="match status" value="1"/>
</dbReference>
<feature type="domain" description="Alpha-2-macroglobulin" evidence="4">
    <location>
        <begin position="1152"/>
        <end position="1241"/>
    </location>
</feature>
<dbReference type="Proteomes" id="UP001232019">
    <property type="component" value="Chromosome"/>
</dbReference>
<dbReference type="PROSITE" id="PS51257">
    <property type="entry name" value="PROKAR_LIPOPROTEIN"/>
    <property type="match status" value="1"/>
</dbReference>
<dbReference type="KEGG" id="marp:QYS47_34720"/>
<dbReference type="Pfam" id="PF01835">
    <property type="entry name" value="MG2"/>
    <property type="match status" value="1"/>
</dbReference>
<accession>A0AA51ZVW1</accession>
<dbReference type="InterPro" id="IPR041462">
    <property type="entry name" value="Bact_A2M_MG6"/>
</dbReference>